<dbReference type="Gene3D" id="1.10.10.60">
    <property type="entry name" value="Homeodomain-like"/>
    <property type="match status" value="1"/>
</dbReference>
<dbReference type="OMA" id="EWIKKED"/>
<dbReference type="eggNOG" id="ENOG502S0EG">
    <property type="taxonomic scope" value="Eukaryota"/>
</dbReference>
<proteinExistence type="predicted"/>
<dbReference type="AlphaFoldDB" id="G8JXW8"/>
<dbReference type="GO" id="GO:0003677">
    <property type="term" value="F:DNA binding"/>
    <property type="evidence" value="ECO:0007669"/>
    <property type="project" value="UniProtKB-KW"/>
</dbReference>
<dbReference type="EMBL" id="CP002504">
    <property type="protein sequence ID" value="AET41692.1"/>
    <property type="molecule type" value="Genomic_DNA"/>
</dbReference>
<dbReference type="GeneID" id="11470027"/>
<gene>
    <name evidence="4" type="ordered locus">Ecym_8423</name>
</gene>
<dbReference type="HOGENOM" id="CLU_634645_0_0_1"/>
<keyword evidence="1" id="KW-0238">DNA-binding</keyword>
<dbReference type="SUPFAM" id="SSF46689">
    <property type="entry name" value="Homeodomain-like"/>
    <property type="match status" value="1"/>
</dbReference>
<dbReference type="RefSeq" id="XP_003648509.1">
    <property type="nucleotide sequence ID" value="XM_003648461.1"/>
</dbReference>
<dbReference type="InterPro" id="IPR006600">
    <property type="entry name" value="HTH_CenpB_DNA-bd_dom"/>
</dbReference>
<name>G8JXW8_ERECY</name>
<dbReference type="PROSITE" id="PS51253">
    <property type="entry name" value="HTH_CENPB"/>
    <property type="match status" value="1"/>
</dbReference>
<dbReference type="SMART" id="SM00674">
    <property type="entry name" value="CENPB"/>
    <property type="match status" value="1"/>
</dbReference>
<accession>G8JXW8</accession>
<feature type="domain" description="HTH CENPB-type" evidence="3">
    <location>
        <begin position="122"/>
        <end position="197"/>
    </location>
</feature>
<evidence type="ECO:0000256" key="1">
    <source>
        <dbReference type="ARBA" id="ARBA00023125"/>
    </source>
</evidence>
<dbReference type="Pfam" id="PF03221">
    <property type="entry name" value="HTH_Tnp_Tc5"/>
    <property type="match status" value="1"/>
</dbReference>
<evidence type="ECO:0000259" key="3">
    <source>
        <dbReference type="PROSITE" id="PS51253"/>
    </source>
</evidence>
<dbReference type="Proteomes" id="UP000006790">
    <property type="component" value="Chromosome 8"/>
</dbReference>
<sequence length="432" mass="49352">MTAVTETLTQGQVFMLEPTYDMQHRDNSSMAGTVEDVGGVSDSLSSQGSGTMPRPPRATLEQRIQILDLYHSTKITQAQIVNQFKEQVSISGSTLSEWIKKEDELRERYKDLQEKQLAKAKVSKNKSNYKYDEMNKLMDDYVSILRLNNQQITENTLRECWQQYARYLGITDPKRLKSFSNGWLSQFKKRHGLKLKRNFLKPGVVSSGKNTNYGKVAPLVNISKDLEMDDLFCQVSPVVGNSQSYSPPTYESIQKSESSTEMKGQVQHLKAEDSPVDLSASKKLEYQYQGPPSVNNIPTSSHTTQSEILTSKPGDLLMGSTEKGCGTGAQYLMQPQNVAKSQEITQFRYIAQVPQEEIHVESSSPVQNLQRSYMLSEMEFERFLNKYAHEFLVTNMDRYPQSFALFQHLTQTFREERDLNADDRLKNLFMKC</sequence>
<dbReference type="InParanoid" id="G8JXW8"/>
<dbReference type="OrthoDB" id="2507562at2759"/>
<dbReference type="InterPro" id="IPR009057">
    <property type="entry name" value="Homeodomain-like_sf"/>
</dbReference>
<protein>
    <recommendedName>
        <fullName evidence="3">HTH CENPB-type domain-containing protein</fullName>
    </recommendedName>
</protein>
<keyword evidence="5" id="KW-1185">Reference proteome</keyword>
<dbReference type="STRING" id="931890.G8JXW8"/>
<feature type="compositionally biased region" description="Polar residues" evidence="2">
    <location>
        <begin position="244"/>
        <end position="262"/>
    </location>
</feature>
<evidence type="ECO:0000313" key="4">
    <source>
        <dbReference type="EMBL" id="AET41692.1"/>
    </source>
</evidence>
<reference evidence="5" key="1">
    <citation type="journal article" date="2012" name="G3 (Bethesda)">
        <title>Pichia sorbitophila, an interspecies yeast hybrid reveals early steps of genome resolution following polyploidization.</title>
        <authorList>
            <person name="Leh Louis V."/>
            <person name="Despons L."/>
            <person name="Friedrich A."/>
            <person name="Martin T."/>
            <person name="Durrens P."/>
            <person name="Casaregola S."/>
            <person name="Neuveglise C."/>
            <person name="Fairhead C."/>
            <person name="Marck C."/>
            <person name="Cruz J.A."/>
            <person name="Straub M.L."/>
            <person name="Kugler V."/>
            <person name="Sacerdot C."/>
            <person name="Uzunov Z."/>
            <person name="Thierry A."/>
            <person name="Weiss S."/>
            <person name="Bleykasten C."/>
            <person name="De Montigny J."/>
            <person name="Jacques N."/>
            <person name="Jung P."/>
            <person name="Lemaire M."/>
            <person name="Mallet S."/>
            <person name="Morel G."/>
            <person name="Richard G.F."/>
            <person name="Sarkar A."/>
            <person name="Savel G."/>
            <person name="Schacherer J."/>
            <person name="Seret M.L."/>
            <person name="Talla E."/>
            <person name="Samson G."/>
            <person name="Jubin C."/>
            <person name="Poulain J."/>
            <person name="Vacherie B."/>
            <person name="Barbe V."/>
            <person name="Pelletier E."/>
            <person name="Sherman D.J."/>
            <person name="Westhof E."/>
            <person name="Weissenbach J."/>
            <person name="Baret P.V."/>
            <person name="Wincker P."/>
            <person name="Gaillardin C."/>
            <person name="Dujon B."/>
            <person name="Souciet J.L."/>
        </authorList>
    </citation>
    <scope>NUCLEOTIDE SEQUENCE [LARGE SCALE GENOMIC DNA]</scope>
    <source>
        <strain evidence="5">CBS 270.75 / DBVPG 7215 / KCTC 17166 / NRRL Y-17582</strain>
    </source>
</reference>
<feature type="region of interest" description="Disordered" evidence="2">
    <location>
        <begin position="244"/>
        <end position="264"/>
    </location>
</feature>
<evidence type="ECO:0000256" key="2">
    <source>
        <dbReference type="SAM" id="MobiDB-lite"/>
    </source>
</evidence>
<evidence type="ECO:0000313" key="5">
    <source>
        <dbReference type="Proteomes" id="UP000006790"/>
    </source>
</evidence>
<organism evidence="4 5">
    <name type="scientific">Eremothecium cymbalariae (strain CBS 270.75 / DBVPG 7215 / KCTC 17166 / NRRL Y-17582)</name>
    <name type="common">Yeast</name>
    <dbReference type="NCBI Taxonomy" id="931890"/>
    <lineage>
        <taxon>Eukaryota</taxon>
        <taxon>Fungi</taxon>
        <taxon>Dikarya</taxon>
        <taxon>Ascomycota</taxon>
        <taxon>Saccharomycotina</taxon>
        <taxon>Saccharomycetes</taxon>
        <taxon>Saccharomycetales</taxon>
        <taxon>Saccharomycetaceae</taxon>
        <taxon>Eremothecium</taxon>
    </lineage>
</organism>
<dbReference type="KEGG" id="erc:Ecym_8423"/>